<feature type="region of interest" description="Disordered" evidence="1">
    <location>
        <begin position="557"/>
        <end position="586"/>
    </location>
</feature>
<gene>
    <name evidence="2" type="ORF">SCAR479_09313</name>
</gene>
<keyword evidence="3" id="KW-1185">Reference proteome</keyword>
<evidence type="ECO:0000313" key="2">
    <source>
        <dbReference type="EMBL" id="KAK9773973.1"/>
    </source>
</evidence>
<organism evidence="2 3">
    <name type="scientific">Seiridium cardinale</name>
    <dbReference type="NCBI Taxonomy" id="138064"/>
    <lineage>
        <taxon>Eukaryota</taxon>
        <taxon>Fungi</taxon>
        <taxon>Dikarya</taxon>
        <taxon>Ascomycota</taxon>
        <taxon>Pezizomycotina</taxon>
        <taxon>Sordariomycetes</taxon>
        <taxon>Xylariomycetidae</taxon>
        <taxon>Amphisphaeriales</taxon>
        <taxon>Sporocadaceae</taxon>
        <taxon>Seiridium</taxon>
    </lineage>
</organism>
<reference evidence="2 3" key="1">
    <citation type="submission" date="2024-02" db="EMBL/GenBank/DDBJ databases">
        <title>First draft genome assembly of two strains of Seiridium cardinale.</title>
        <authorList>
            <person name="Emiliani G."/>
            <person name="Scali E."/>
        </authorList>
    </citation>
    <scope>NUCLEOTIDE SEQUENCE [LARGE SCALE GENOMIC DNA]</scope>
    <source>
        <strain evidence="2 3">BM-138-000479</strain>
    </source>
</reference>
<dbReference type="EMBL" id="JARVKM010000045">
    <property type="protein sequence ID" value="KAK9773973.1"/>
    <property type="molecule type" value="Genomic_DNA"/>
</dbReference>
<feature type="compositionally biased region" description="Basic and acidic residues" evidence="1">
    <location>
        <begin position="362"/>
        <end position="378"/>
    </location>
</feature>
<feature type="region of interest" description="Disordered" evidence="1">
    <location>
        <begin position="703"/>
        <end position="749"/>
    </location>
</feature>
<protein>
    <recommendedName>
        <fullName evidence="4">C2H2-type domain-containing protein</fullName>
    </recommendedName>
</protein>
<comment type="caution">
    <text evidence="2">The sequence shown here is derived from an EMBL/GenBank/DDBJ whole genome shotgun (WGS) entry which is preliminary data.</text>
</comment>
<feature type="region of interest" description="Disordered" evidence="1">
    <location>
        <begin position="303"/>
        <end position="378"/>
    </location>
</feature>
<evidence type="ECO:0000313" key="3">
    <source>
        <dbReference type="Proteomes" id="UP001465668"/>
    </source>
</evidence>
<feature type="compositionally biased region" description="Low complexity" evidence="1">
    <location>
        <begin position="347"/>
        <end position="361"/>
    </location>
</feature>
<name>A0ABR2XJJ2_9PEZI</name>
<evidence type="ECO:0000256" key="1">
    <source>
        <dbReference type="SAM" id="MobiDB-lite"/>
    </source>
</evidence>
<proteinExistence type="predicted"/>
<dbReference type="PANTHER" id="PTHR38166">
    <property type="entry name" value="C2H2-TYPE DOMAIN-CONTAINING PROTEIN-RELATED"/>
    <property type="match status" value="1"/>
</dbReference>
<dbReference type="PANTHER" id="PTHR38166:SF1">
    <property type="entry name" value="C2H2-TYPE DOMAIN-CONTAINING PROTEIN"/>
    <property type="match status" value="1"/>
</dbReference>
<sequence>MQANQDGPIEAQATAPRHGDHQGTESGPTKVNTRVSHWFIQIADGAQLYSTRGVQLEHGPLVRNVGEHLVDDEVEDAHQFDAEHGNNVLNNSMLISAHGPTQPQGGLILPYGPLANSYSEQSALSDSSHGMSFSVNTAHTSSMLPPPARSLDALLFTGMQCITIAQPEPRPGDILENNAAESDLCLAKTEDEGVPLFPWRHHFSWETEGLAFAGEPLFAHGYDHRVEEGDSSSNKETGLMTSSEYDPRWPCLCGLEIHDVNSTLIEDGNISRASQAHLAAEALQKFCERFIELLHDDYWRSRGPQRSNDKHHQASLNGYDTQPYKNPHNSNGSKATGSLQHHRRARGTGSSNGESNDGSDSFGDKTDRRSEKDNRRVDCPFYRRYPSANSQCTKKGFANVTKLKRHLKTSHPPESCLRCGQSIHVEQDRLHSCLLPELPIKERVTLFMTEGSLIQLNKPAKRKSEKRSLRHQWIEIFKILFPQAKSPWPSPYVDCRLAEMEKLLKHRFEERLSHLSHLVAEISPPMYLACRHQLDKVVHDAGRIWIGQVISELWPMQQPSSMNGESSSRNESYESEDSTPGSGRSVVCETAGMDQTAVCLPFQMQQIPDMTSTRFPQLGSNGKSPEYTLDFNLDNSTDNYPNDWSWAFQAQSLPRHPQLVLPSDEQDMNRPGNDFADTTSDAMTSVPQFALNAVFNQFDKPWHGSGQCEDTEHPSYPAQFRPHPNDQNTDRHLAEHSIPEDGGQSNMWGSQAVLPWEDYVANL</sequence>
<feature type="compositionally biased region" description="Basic and acidic residues" evidence="1">
    <location>
        <begin position="728"/>
        <end position="739"/>
    </location>
</feature>
<evidence type="ECO:0008006" key="4">
    <source>
        <dbReference type="Google" id="ProtNLM"/>
    </source>
</evidence>
<feature type="region of interest" description="Disordered" evidence="1">
    <location>
        <begin position="1"/>
        <end position="31"/>
    </location>
</feature>
<accession>A0ABR2XJJ2</accession>
<feature type="compositionally biased region" description="Polar residues" evidence="1">
    <location>
        <begin position="314"/>
        <end position="339"/>
    </location>
</feature>
<dbReference type="Proteomes" id="UP001465668">
    <property type="component" value="Unassembled WGS sequence"/>
</dbReference>